<dbReference type="RefSeq" id="WP_229778121.1">
    <property type="nucleotide sequence ID" value="NZ_BMQM01000058.1"/>
</dbReference>
<feature type="compositionally biased region" description="Basic and acidic residues" evidence="1">
    <location>
        <begin position="288"/>
        <end position="300"/>
    </location>
</feature>
<feature type="domain" description="Primase C-terminal 1" evidence="2">
    <location>
        <begin position="187"/>
        <end position="251"/>
    </location>
</feature>
<dbReference type="Pfam" id="PF08708">
    <property type="entry name" value="PriCT_1"/>
    <property type="match status" value="1"/>
</dbReference>
<reference evidence="4" key="1">
    <citation type="journal article" date="2019" name="Int. J. Syst. Evol. Microbiol.">
        <title>The Global Catalogue of Microorganisms (GCM) 10K type strain sequencing project: providing services to taxonomists for standard genome sequencing and annotation.</title>
        <authorList>
            <consortium name="The Broad Institute Genomics Platform"/>
            <consortium name="The Broad Institute Genome Sequencing Center for Infectious Disease"/>
            <person name="Wu L."/>
            <person name="Ma J."/>
        </authorList>
    </citation>
    <scope>NUCLEOTIDE SEQUENCE [LARGE SCALE GENOMIC DNA]</scope>
    <source>
        <strain evidence="4">JCM 31404</strain>
    </source>
</reference>
<dbReference type="Pfam" id="PF03090">
    <property type="entry name" value="Replicase"/>
    <property type="match status" value="1"/>
</dbReference>
<protein>
    <recommendedName>
        <fullName evidence="2">Primase C-terminal 1 domain-containing protein</fullName>
    </recommendedName>
</protein>
<evidence type="ECO:0000313" key="4">
    <source>
        <dbReference type="Proteomes" id="UP000634308"/>
    </source>
</evidence>
<dbReference type="Proteomes" id="UP000634308">
    <property type="component" value="Unassembled WGS sequence"/>
</dbReference>
<feature type="compositionally biased region" description="Basic and acidic residues" evidence="1">
    <location>
        <begin position="267"/>
        <end position="277"/>
    </location>
</feature>
<evidence type="ECO:0000313" key="3">
    <source>
        <dbReference type="EMBL" id="GGR75756.1"/>
    </source>
</evidence>
<sequence length="347" mass="37907">MPAPRALQDVLTAITANAPAWPLCGATVHQAGAGFRLPTDQAVQQTYWQPNARGKIHALVADCDAVDPITRVLQGHAPAPNAVVWNMNNDHGHALYLLSEPVGRGGRSSARAVEYAEAVWDSIDQALQADLHYTRLLSRGPLAPGHLLEIVRPELYDLHELARALRLPQRTQQPSRAQRQAASAADSRNRALFDSVRQLAYAHAHLTDLARYALLERHAQTFNQALAQEHPRGALSASELRSVVGSVNRWTGRNQGSLRPRLAGAVDRSRQHSRERQSAAPAAVQRARQADAGRMTAERRAEQTRQALRAGVAQLQSQGAPVTAAALVAVTRLPIRTVYDHSDVWNV</sequence>
<comment type="caution">
    <text evidence="3">The sequence shown here is derived from an EMBL/GenBank/DDBJ whole genome shotgun (WGS) entry which is preliminary data.</text>
</comment>
<dbReference type="InterPro" id="IPR004322">
    <property type="entry name" value="Plasmid_replicase_bac"/>
</dbReference>
<dbReference type="Gene3D" id="1.10.340.50">
    <property type="match status" value="1"/>
</dbReference>
<evidence type="ECO:0000256" key="1">
    <source>
        <dbReference type="SAM" id="MobiDB-lite"/>
    </source>
</evidence>
<proteinExistence type="predicted"/>
<feature type="region of interest" description="Disordered" evidence="1">
    <location>
        <begin position="261"/>
        <end position="300"/>
    </location>
</feature>
<accession>A0ABQ2RWV9</accession>
<feature type="region of interest" description="Disordered" evidence="1">
    <location>
        <begin position="168"/>
        <end position="187"/>
    </location>
</feature>
<dbReference type="InterPro" id="IPR014820">
    <property type="entry name" value="PriCT_1"/>
</dbReference>
<name>A0ABQ2RWV9_9DEIO</name>
<feature type="compositionally biased region" description="Low complexity" evidence="1">
    <location>
        <begin position="278"/>
        <end position="287"/>
    </location>
</feature>
<organism evidence="3 4">
    <name type="scientific">Deinococcus seoulensis</name>
    <dbReference type="NCBI Taxonomy" id="1837379"/>
    <lineage>
        <taxon>Bacteria</taxon>
        <taxon>Thermotogati</taxon>
        <taxon>Deinococcota</taxon>
        <taxon>Deinococci</taxon>
        <taxon>Deinococcales</taxon>
        <taxon>Deinococcaceae</taxon>
        <taxon>Deinococcus</taxon>
    </lineage>
</organism>
<gene>
    <name evidence="3" type="ORF">GCM10008959_40920</name>
</gene>
<feature type="compositionally biased region" description="Low complexity" evidence="1">
    <location>
        <begin position="169"/>
        <end position="186"/>
    </location>
</feature>
<dbReference type="EMBL" id="BMQM01000058">
    <property type="protein sequence ID" value="GGR75756.1"/>
    <property type="molecule type" value="Genomic_DNA"/>
</dbReference>
<keyword evidence="4" id="KW-1185">Reference proteome</keyword>
<evidence type="ECO:0000259" key="2">
    <source>
        <dbReference type="Pfam" id="PF08708"/>
    </source>
</evidence>